<dbReference type="RefSeq" id="WP_163152762.1">
    <property type="nucleotide sequence ID" value="NZ_VKHP01000025.1"/>
</dbReference>
<protein>
    <recommendedName>
        <fullName evidence="3">TIR domain-containing protein</fullName>
    </recommendedName>
</protein>
<dbReference type="InterPro" id="IPR035897">
    <property type="entry name" value="Toll_tir_struct_dom_sf"/>
</dbReference>
<organism evidence="1 2">
    <name type="scientific">Bradyrhizobium uaiense</name>
    <dbReference type="NCBI Taxonomy" id="2594946"/>
    <lineage>
        <taxon>Bacteria</taxon>
        <taxon>Pseudomonadati</taxon>
        <taxon>Pseudomonadota</taxon>
        <taxon>Alphaproteobacteria</taxon>
        <taxon>Hyphomicrobiales</taxon>
        <taxon>Nitrobacteraceae</taxon>
        <taxon>Bradyrhizobium</taxon>
    </lineage>
</organism>
<dbReference type="EMBL" id="VKHP01000025">
    <property type="protein sequence ID" value="NEU96026.1"/>
    <property type="molecule type" value="Genomic_DNA"/>
</dbReference>
<keyword evidence="2" id="KW-1185">Reference proteome</keyword>
<dbReference type="Gene3D" id="3.40.50.10140">
    <property type="entry name" value="Toll/interleukin-1 receptor homology (TIR) domain"/>
    <property type="match status" value="1"/>
</dbReference>
<comment type="caution">
    <text evidence="1">The sequence shown here is derived from an EMBL/GenBank/DDBJ whole genome shotgun (WGS) entry which is preliminary data.</text>
</comment>
<dbReference type="Proteomes" id="UP000468531">
    <property type="component" value="Unassembled WGS sequence"/>
</dbReference>
<evidence type="ECO:0000313" key="1">
    <source>
        <dbReference type="EMBL" id="NEU96026.1"/>
    </source>
</evidence>
<name>A0A6P1BC06_9BRAD</name>
<evidence type="ECO:0008006" key="3">
    <source>
        <dbReference type="Google" id="ProtNLM"/>
    </source>
</evidence>
<sequence>MFYLEMRRHFPPVLNCSLREFLMPVIGPALATIGTEPKYDVAISFLAKDEATAKHLYDHLSEVLNVFYFPHNQEDLVGTNGLQSMREPFFDSRVVVVLFRDPWGKTPWTGVEETAIGERCLKQGWSGLVFVNLDQTSATPSWVPNTHVRFGMEAYGMAGLIGVIKARVQEHGGKLVPADAASEMRRVQQERAFLADRENMMSDRRWIEGTVHASIRSALEEVVRLAEIANAEHGFEISAGAQDKTCVLRSGFVSLGIGFQQPIFNRVSDYERDECYLRASEFSGSVLLPGERGWIMHHPRELKRHKLRVDVSETRSLVWREANKTIIPAEKLGDHLFRIFLDLLSRANRGKVERPPL</sequence>
<reference evidence="1 2" key="1">
    <citation type="journal article" date="2020" name="Arch. Microbiol.">
        <title>Bradyrhizobium uaiense sp. nov., a new highly efficient cowpea symbiont.</title>
        <authorList>
            <person name="Cabral Michel D."/>
            <person name="Azarias Guimaraes A."/>
            <person name="Martins da Costa E."/>
            <person name="Soares de Carvalho T."/>
            <person name="Balsanelli E."/>
            <person name="Willems A."/>
            <person name="Maltempi de Souza E."/>
            <person name="de Souza Moreira F.M."/>
        </authorList>
    </citation>
    <scope>NUCLEOTIDE SEQUENCE [LARGE SCALE GENOMIC DNA]</scope>
    <source>
        <strain evidence="1 2">UFLA 03-164</strain>
    </source>
</reference>
<dbReference type="AlphaFoldDB" id="A0A6P1BC06"/>
<gene>
    <name evidence="1" type="ORF">FNJ47_09330</name>
</gene>
<proteinExistence type="predicted"/>
<evidence type="ECO:0000313" key="2">
    <source>
        <dbReference type="Proteomes" id="UP000468531"/>
    </source>
</evidence>
<accession>A0A6P1BC06</accession>
<dbReference type="SUPFAM" id="SSF52200">
    <property type="entry name" value="Toll/Interleukin receptor TIR domain"/>
    <property type="match status" value="1"/>
</dbReference>